<dbReference type="GO" id="GO:0008270">
    <property type="term" value="F:zinc ion binding"/>
    <property type="evidence" value="ECO:0007669"/>
    <property type="project" value="UniProtKB-UniRule"/>
</dbReference>
<dbReference type="Gene3D" id="3.90.980.10">
    <property type="entry name" value="DNA primase, catalytic core, N-terminal domain"/>
    <property type="match status" value="1"/>
</dbReference>
<accession>A0A846MXA3</accession>
<comment type="similarity">
    <text evidence="12 13">Belongs to the DnaG primase family.</text>
</comment>
<dbReference type="NCBIfam" id="TIGR01391">
    <property type="entry name" value="dnaG"/>
    <property type="match status" value="1"/>
</dbReference>
<comment type="domain">
    <text evidence="12">Contains an N-terminal zinc-binding domain, a central core domain that contains the primase activity, and a C-terminal DnaB-binding domain.</text>
</comment>
<dbReference type="Pfam" id="PF08275">
    <property type="entry name" value="DNAG_N"/>
    <property type="match status" value="1"/>
</dbReference>
<evidence type="ECO:0000256" key="11">
    <source>
        <dbReference type="ARBA" id="ARBA00023163"/>
    </source>
</evidence>
<evidence type="ECO:0000256" key="12">
    <source>
        <dbReference type="HAMAP-Rule" id="MF_00974"/>
    </source>
</evidence>
<dbReference type="FunFam" id="3.40.1360.10:FF:000002">
    <property type="entry name" value="DNA primase"/>
    <property type="match status" value="1"/>
</dbReference>
<evidence type="ECO:0000256" key="5">
    <source>
        <dbReference type="ARBA" id="ARBA00022705"/>
    </source>
</evidence>
<dbReference type="PIRSF" id="PIRSF002811">
    <property type="entry name" value="DnaG"/>
    <property type="match status" value="1"/>
</dbReference>
<keyword evidence="8 12" id="KW-0862">Zinc</keyword>
<evidence type="ECO:0000256" key="14">
    <source>
        <dbReference type="PIRSR" id="PIRSR002811-1"/>
    </source>
</evidence>
<keyword evidence="6 12" id="KW-0479">Metal-binding</keyword>
<dbReference type="SUPFAM" id="SSF56731">
    <property type="entry name" value="DNA primase core"/>
    <property type="match status" value="1"/>
</dbReference>
<name>A0A846MXA3_9PROT</name>
<dbReference type="AlphaFoldDB" id="A0A846MXA3"/>
<keyword evidence="11 12" id="KW-0804">Transcription</keyword>
<protein>
    <recommendedName>
        <fullName evidence="12 13">DNA primase</fullName>
        <ecNumber evidence="12">2.7.7.101</ecNumber>
    </recommendedName>
</protein>
<dbReference type="InterPro" id="IPR002694">
    <property type="entry name" value="Znf_CHC2"/>
</dbReference>
<dbReference type="Pfam" id="PF13662">
    <property type="entry name" value="Toprim_4"/>
    <property type="match status" value="1"/>
</dbReference>
<organism evidence="17 18">
    <name type="scientific">Rhizomicrobium palustre</name>
    <dbReference type="NCBI Taxonomy" id="189966"/>
    <lineage>
        <taxon>Bacteria</taxon>
        <taxon>Pseudomonadati</taxon>
        <taxon>Pseudomonadota</taxon>
        <taxon>Alphaproteobacteria</taxon>
        <taxon>Micropepsales</taxon>
        <taxon>Micropepsaceae</taxon>
        <taxon>Rhizomicrobium</taxon>
    </lineage>
</organism>
<dbReference type="GO" id="GO:1990077">
    <property type="term" value="C:primosome complex"/>
    <property type="evidence" value="ECO:0007669"/>
    <property type="project" value="UniProtKB-KW"/>
</dbReference>
<feature type="zinc finger region" description="CHC2-type" evidence="12 14">
    <location>
        <begin position="38"/>
        <end position="62"/>
    </location>
</feature>
<evidence type="ECO:0000256" key="1">
    <source>
        <dbReference type="ARBA" id="ARBA00022478"/>
    </source>
</evidence>
<dbReference type="CDD" id="cd03364">
    <property type="entry name" value="TOPRIM_DnaG_primases"/>
    <property type="match status" value="1"/>
</dbReference>
<dbReference type="InterPro" id="IPR006171">
    <property type="entry name" value="TOPRIM_dom"/>
</dbReference>
<feature type="domain" description="Toprim" evidence="16">
    <location>
        <begin position="257"/>
        <end position="339"/>
    </location>
</feature>
<evidence type="ECO:0000313" key="18">
    <source>
        <dbReference type="Proteomes" id="UP000570514"/>
    </source>
</evidence>
<dbReference type="HAMAP" id="MF_00974">
    <property type="entry name" value="DNA_primase_DnaG"/>
    <property type="match status" value="1"/>
</dbReference>
<dbReference type="EMBL" id="JAASRM010000001">
    <property type="protein sequence ID" value="NIK87953.1"/>
    <property type="molecule type" value="Genomic_DNA"/>
</dbReference>
<comment type="caution">
    <text evidence="17">The sequence shown here is derived from an EMBL/GenBank/DDBJ whole genome shotgun (WGS) entry which is preliminary data.</text>
</comment>
<keyword evidence="10 12" id="KW-0238">DNA-binding</keyword>
<evidence type="ECO:0000256" key="7">
    <source>
        <dbReference type="ARBA" id="ARBA00022771"/>
    </source>
</evidence>
<sequence length="623" mass="68357">MRFGPHLLEEILRRTDIVQLVGRRVKLTRKGQAFWGCCPFHGEKSASFKVENGRRTYKCFGCGKGGDAFKWLVETEGLTFPEAVERLANEAGVELPKWSPEDEAREEKKKSLYDVIEAAAKFFEAQLQAPGGREAREYLKTRALDDATVRKFRLGYAPSGNNALIAHLTGLNIAMDDIIAAGLARPADGDRGPRDFFFHRLMFPISDGKGRVVAFGGRGLHADAKPKYINTGETAFFSKGHLLYNLATARPAGIKAGTIIVAEGYMDVIALARAGFEAAVAPLGTALTEDQLQLLWRVAPEPIMSFDGDAAGMKAALRAAHLALPHLKPGYSLRFAFIPGGEDPDSLIRAQGPEAMRAVLDAALPLAEVLWKSETEGKDFSTPERRAGLEQVLSELVAKISDGKIADYYRRDFDTRVFETFKRRHKSEGGGGGKPWSSRLFQPGQKGRGFGGKGKSNQGFQPPMETVSEAVKKSLIARGGGALKVKEVEVCKLLLADPAMVESHLELVAALPLTDPFLDRLRGELLNVAASGTRLEIEVLESHLTRLGMADTLQRLKLQGSEVGEGTASVEDAHARFLRAAQDLRVLAETDPERKRALERFNKEPSEDNLRELLRLREGRFGE</sequence>
<keyword evidence="18" id="KW-1185">Reference proteome</keyword>
<dbReference type="InterPro" id="IPR034151">
    <property type="entry name" value="TOPRIM_DnaG_bac"/>
</dbReference>
<dbReference type="Pfam" id="PF01807">
    <property type="entry name" value="Zn_ribbon_DnaG"/>
    <property type="match status" value="1"/>
</dbReference>
<comment type="subunit">
    <text evidence="12">Monomer. Interacts with DnaB.</text>
</comment>
<feature type="region of interest" description="Disordered" evidence="15">
    <location>
        <begin position="424"/>
        <end position="462"/>
    </location>
</feature>
<dbReference type="EC" id="2.7.7.101" evidence="12"/>
<evidence type="ECO:0000256" key="15">
    <source>
        <dbReference type="SAM" id="MobiDB-lite"/>
    </source>
</evidence>
<keyword evidence="7 12" id="KW-0863">Zinc-finger</keyword>
<dbReference type="InterPro" id="IPR019475">
    <property type="entry name" value="DNA_primase_DnaB-bd"/>
</dbReference>
<dbReference type="SMART" id="SM00493">
    <property type="entry name" value="TOPRIM"/>
    <property type="match status" value="1"/>
</dbReference>
<dbReference type="SUPFAM" id="SSF57783">
    <property type="entry name" value="Zinc beta-ribbon"/>
    <property type="match status" value="1"/>
</dbReference>
<keyword evidence="2 12" id="KW-0639">Primosome</keyword>
<keyword evidence="4 12" id="KW-0548">Nucleotidyltransferase</keyword>
<dbReference type="Gene3D" id="3.40.1360.10">
    <property type="match status" value="1"/>
</dbReference>
<keyword evidence="3 12" id="KW-0808">Transferase</keyword>
<dbReference type="GO" id="GO:0003899">
    <property type="term" value="F:DNA-directed RNA polymerase activity"/>
    <property type="evidence" value="ECO:0007669"/>
    <property type="project" value="UniProtKB-UniRule"/>
</dbReference>
<dbReference type="Gene3D" id="3.90.580.10">
    <property type="entry name" value="Zinc finger, CHC2-type domain"/>
    <property type="match status" value="1"/>
</dbReference>
<proteinExistence type="inferred from homology"/>
<evidence type="ECO:0000259" key="16">
    <source>
        <dbReference type="PROSITE" id="PS50880"/>
    </source>
</evidence>
<keyword evidence="9" id="KW-0460">Magnesium</keyword>
<dbReference type="GO" id="GO:0006269">
    <property type="term" value="P:DNA replication, synthesis of primer"/>
    <property type="evidence" value="ECO:0007669"/>
    <property type="project" value="UniProtKB-UniRule"/>
</dbReference>
<dbReference type="GO" id="GO:0005737">
    <property type="term" value="C:cytoplasm"/>
    <property type="evidence" value="ECO:0007669"/>
    <property type="project" value="TreeGrafter"/>
</dbReference>
<comment type="function">
    <text evidence="12 13">RNA polymerase that catalyzes the synthesis of short RNA molecules used as primers for DNA polymerase during DNA replication.</text>
</comment>
<comment type="catalytic activity">
    <reaction evidence="12">
        <text>ssDNA + n NTP = ssDNA/pppN(pN)n-1 hybrid + (n-1) diphosphate.</text>
        <dbReference type="EC" id="2.7.7.101"/>
    </reaction>
</comment>
<evidence type="ECO:0000256" key="6">
    <source>
        <dbReference type="ARBA" id="ARBA00022723"/>
    </source>
</evidence>
<dbReference type="FunFam" id="3.90.580.10:FF:000001">
    <property type="entry name" value="DNA primase"/>
    <property type="match status" value="1"/>
</dbReference>
<evidence type="ECO:0000256" key="10">
    <source>
        <dbReference type="ARBA" id="ARBA00023125"/>
    </source>
</evidence>
<dbReference type="Proteomes" id="UP000570514">
    <property type="component" value="Unassembled WGS sequence"/>
</dbReference>
<reference evidence="17 18" key="1">
    <citation type="submission" date="2020-03" db="EMBL/GenBank/DDBJ databases">
        <title>Genomic Encyclopedia of Type Strains, Phase IV (KMG-IV): sequencing the most valuable type-strain genomes for metagenomic binning, comparative biology and taxonomic classification.</title>
        <authorList>
            <person name="Goeker M."/>
        </authorList>
    </citation>
    <scope>NUCLEOTIDE SEQUENCE [LARGE SCALE GENOMIC DNA]</scope>
    <source>
        <strain evidence="17 18">DSM 19867</strain>
    </source>
</reference>
<dbReference type="InterPro" id="IPR030846">
    <property type="entry name" value="DnaG_bac"/>
</dbReference>
<evidence type="ECO:0000256" key="2">
    <source>
        <dbReference type="ARBA" id="ARBA00022515"/>
    </source>
</evidence>
<dbReference type="PANTHER" id="PTHR30313">
    <property type="entry name" value="DNA PRIMASE"/>
    <property type="match status" value="1"/>
</dbReference>
<dbReference type="InterPro" id="IPR050219">
    <property type="entry name" value="DnaG_primase"/>
</dbReference>
<dbReference type="InterPro" id="IPR013264">
    <property type="entry name" value="DNAG_N"/>
</dbReference>
<dbReference type="RefSeq" id="WP_167081979.1">
    <property type="nucleotide sequence ID" value="NZ_BAAADC010000001.1"/>
</dbReference>
<evidence type="ECO:0000256" key="4">
    <source>
        <dbReference type="ARBA" id="ARBA00022695"/>
    </source>
</evidence>
<keyword evidence="1 12" id="KW-0240">DNA-directed RNA polymerase</keyword>
<evidence type="ECO:0000313" key="17">
    <source>
        <dbReference type="EMBL" id="NIK87953.1"/>
    </source>
</evidence>
<dbReference type="InterPro" id="IPR006295">
    <property type="entry name" value="DNA_primase_DnaG"/>
</dbReference>
<dbReference type="InterPro" id="IPR036977">
    <property type="entry name" value="DNA_primase_Znf_CHC2"/>
</dbReference>
<dbReference type="Pfam" id="PF10410">
    <property type="entry name" value="DnaB_bind"/>
    <property type="match status" value="1"/>
</dbReference>
<gene>
    <name evidence="12" type="primary">dnaG</name>
    <name evidence="17" type="ORF">FHS83_001271</name>
</gene>
<dbReference type="GO" id="GO:0003677">
    <property type="term" value="F:DNA binding"/>
    <property type="evidence" value="ECO:0007669"/>
    <property type="project" value="UniProtKB-KW"/>
</dbReference>
<evidence type="ECO:0000256" key="8">
    <source>
        <dbReference type="ARBA" id="ARBA00022833"/>
    </source>
</evidence>
<keyword evidence="5 12" id="KW-0235">DNA replication</keyword>
<evidence type="ECO:0000256" key="13">
    <source>
        <dbReference type="PIRNR" id="PIRNR002811"/>
    </source>
</evidence>
<dbReference type="PANTHER" id="PTHR30313:SF2">
    <property type="entry name" value="DNA PRIMASE"/>
    <property type="match status" value="1"/>
</dbReference>
<evidence type="ECO:0000256" key="9">
    <source>
        <dbReference type="ARBA" id="ARBA00022842"/>
    </source>
</evidence>
<evidence type="ECO:0000256" key="3">
    <source>
        <dbReference type="ARBA" id="ARBA00022679"/>
    </source>
</evidence>
<dbReference type="InterPro" id="IPR037068">
    <property type="entry name" value="DNA_primase_core_N_sf"/>
</dbReference>
<dbReference type="GO" id="GO:0000428">
    <property type="term" value="C:DNA-directed RNA polymerase complex"/>
    <property type="evidence" value="ECO:0007669"/>
    <property type="project" value="UniProtKB-KW"/>
</dbReference>
<dbReference type="SMART" id="SM00400">
    <property type="entry name" value="ZnF_CHCC"/>
    <property type="match status" value="1"/>
</dbReference>
<comment type="cofactor">
    <cofactor evidence="12 13 14">
        <name>Zn(2+)</name>
        <dbReference type="ChEBI" id="CHEBI:29105"/>
    </cofactor>
    <text evidence="12 13 14">Binds 1 zinc ion per monomer.</text>
</comment>
<dbReference type="PROSITE" id="PS50880">
    <property type="entry name" value="TOPRIM"/>
    <property type="match status" value="1"/>
</dbReference>